<dbReference type="RefSeq" id="WP_073486518.1">
    <property type="nucleotide sequence ID" value="NZ_FQVN01000007.1"/>
</dbReference>
<feature type="domain" description="FAD-binding" evidence="4">
    <location>
        <begin position="6"/>
        <end position="355"/>
    </location>
</feature>
<dbReference type="Pfam" id="PF21274">
    <property type="entry name" value="Rng_hyd_C"/>
    <property type="match status" value="1"/>
</dbReference>
<dbReference type="InterPro" id="IPR002938">
    <property type="entry name" value="FAD-bd"/>
</dbReference>
<dbReference type="AlphaFoldDB" id="A0A1M5I9J4"/>
<dbReference type="STRING" id="2017.SAMN05444320_107178"/>
<proteinExistence type="predicted"/>
<dbReference type="PANTHER" id="PTHR43004:SF19">
    <property type="entry name" value="BINDING MONOOXYGENASE, PUTATIVE (JCVI)-RELATED"/>
    <property type="match status" value="1"/>
</dbReference>
<dbReference type="GO" id="GO:0016709">
    <property type="term" value="F:oxidoreductase activity, acting on paired donors, with incorporation or reduction of molecular oxygen, NAD(P)H as one donor, and incorporation of one atom of oxygen"/>
    <property type="evidence" value="ECO:0007669"/>
    <property type="project" value="UniProtKB-ARBA"/>
</dbReference>
<gene>
    <name evidence="5" type="ORF">SAMN05444320_107178</name>
</gene>
<dbReference type="PANTHER" id="PTHR43004">
    <property type="entry name" value="TRK SYSTEM POTASSIUM UPTAKE PROTEIN"/>
    <property type="match status" value="1"/>
</dbReference>
<keyword evidence="5" id="KW-0560">Oxidoreductase</keyword>
<reference evidence="5 6" key="1">
    <citation type="submission" date="2016-11" db="EMBL/GenBank/DDBJ databases">
        <authorList>
            <person name="Jaros S."/>
            <person name="Januszkiewicz K."/>
            <person name="Wedrychowicz H."/>
        </authorList>
    </citation>
    <scope>NUCLEOTIDE SEQUENCE [LARGE SCALE GENOMIC DNA]</scope>
    <source>
        <strain evidence="5 6">DSM 44523</strain>
    </source>
</reference>
<keyword evidence="2" id="KW-0285">Flavoprotein</keyword>
<keyword evidence="6" id="KW-1185">Reference proteome</keyword>
<dbReference type="Proteomes" id="UP000184501">
    <property type="component" value="Unassembled WGS sequence"/>
</dbReference>
<keyword evidence="5" id="KW-0503">Monooxygenase</keyword>
<evidence type="ECO:0000259" key="4">
    <source>
        <dbReference type="Pfam" id="PF01494"/>
    </source>
</evidence>
<evidence type="ECO:0000313" key="6">
    <source>
        <dbReference type="Proteomes" id="UP000184501"/>
    </source>
</evidence>
<dbReference type="OrthoDB" id="4246007at2"/>
<keyword evidence="5" id="KW-0223">Dioxygenase</keyword>
<dbReference type="InterPro" id="IPR050641">
    <property type="entry name" value="RIFMO-like"/>
</dbReference>
<dbReference type="InterPro" id="IPR036188">
    <property type="entry name" value="FAD/NAD-bd_sf"/>
</dbReference>
<accession>A0A1M5I9J4</accession>
<dbReference type="GO" id="GO:0071949">
    <property type="term" value="F:FAD binding"/>
    <property type="evidence" value="ECO:0007669"/>
    <property type="project" value="InterPro"/>
</dbReference>
<keyword evidence="3" id="KW-0274">FAD</keyword>
<comment type="cofactor">
    <cofactor evidence="1">
        <name>FAD</name>
        <dbReference type="ChEBI" id="CHEBI:57692"/>
    </cofactor>
</comment>
<sequence>MRTRHVPALVVGAGPVGLSTAVFLHHWGVPALVVDKRDPTSAPARANISLRSLEVFRSVGMGPALDEVAWRGGPPMRTVHKDSGLGATQRYGGLPAEYLRRLDTCSPVDAHQHLTQREVQQVALRRLPDEAVCFGLRLLDFSADEDGVRARVVDTATGEEQEITAEYLIGADGARSRTRELLGVTVPDREVLARLHTAFFRADLGNVVSEWGTHLCVVRNDRVYATLFAKNGGDQWSSHIMDYPGKPDELVDLPEEKVVELLRAAIGDDTRPIELHGATTWEAALGIASAFRRGRVFLAGDSAHVQSSAGGLGMNTGIQDGHNLAWKLAAVLRGQAAPSLLDSYETERRSAARDSLALSRRAHRGYQERHGDPRRMDETIAVDYLRAMMFYRYRSTAVLAEDTEDTTDTDDTDGSVLRDQALPGCRFPHHWVDSDRSRVSTLDLIGSKWTVLTGHTGTPWLSAADLVGADLGLTVGAHRLSHHQGDVFSTLTGLAPDGAVLVRPDGFVAWRAPSPGSAPDLALRQALGRVLGRG</sequence>
<dbReference type="Gene3D" id="3.30.9.10">
    <property type="entry name" value="D-Amino Acid Oxidase, subunit A, domain 2"/>
    <property type="match status" value="1"/>
</dbReference>
<dbReference type="PRINTS" id="PR00420">
    <property type="entry name" value="RNGMNOXGNASE"/>
</dbReference>
<evidence type="ECO:0000256" key="1">
    <source>
        <dbReference type="ARBA" id="ARBA00001974"/>
    </source>
</evidence>
<dbReference type="Pfam" id="PF01494">
    <property type="entry name" value="FAD_binding_3"/>
    <property type="match status" value="1"/>
</dbReference>
<dbReference type="Gene3D" id="3.50.50.60">
    <property type="entry name" value="FAD/NAD(P)-binding domain"/>
    <property type="match status" value="1"/>
</dbReference>
<evidence type="ECO:0000256" key="2">
    <source>
        <dbReference type="ARBA" id="ARBA00022630"/>
    </source>
</evidence>
<dbReference type="SUPFAM" id="SSF51905">
    <property type="entry name" value="FAD/NAD(P)-binding domain"/>
    <property type="match status" value="1"/>
</dbReference>
<name>A0A1M5I9J4_STRHI</name>
<evidence type="ECO:0000256" key="3">
    <source>
        <dbReference type="ARBA" id="ARBA00022827"/>
    </source>
</evidence>
<organism evidence="5 6">
    <name type="scientific">Streptoalloteichus hindustanus</name>
    <dbReference type="NCBI Taxonomy" id="2017"/>
    <lineage>
        <taxon>Bacteria</taxon>
        <taxon>Bacillati</taxon>
        <taxon>Actinomycetota</taxon>
        <taxon>Actinomycetes</taxon>
        <taxon>Pseudonocardiales</taxon>
        <taxon>Pseudonocardiaceae</taxon>
        <taxon>Streptoalloteichus</taxon>
    </lineage>
</organism>
<evidence type="ECO:0000313" key="5">
    <source>
        <dbReference type="EMBL" id="SHG24921.1"/>
    </source>
</evidence>
<dbReference type="EMBL" id="FQVN01000007">
    <property type="protein sequence ID" value="SHG24921.1"/>
    <property type="molecule type" value="Genomic_DNA"/>
</dbReference>
<protein>
    <submittedName>
        <fullName evidence="5">Tetracenomycin A2 monooxygenase-dioxygenase</fullName>
    </submittedName>
</protein>
<dbReference type="GO" id="GO:0051213">
    <property type="term" value="F:dioxygenase activity"/>
    <property type="evidence" value="ECO:0007669"/>
    <property type="project" value="UniProtKB-KW"/>
</dbReference>
<dbReference type="Gene3D" id="3.40.30.120">
    <property type="match status" value="1"/>
</dbReference>